<reference evidence="3" key="1">
    <citation type="submission" date="2020-07" db="EMBL/GenBank/DDBJ databases">
        <authorList>
            <person name="Lin J."/>
        </authorList>
    </citation>
    <scope>NUCLEOTIDE SEQUENCE</scope>
</reference>
<feature type="transmembrane region" description="Helical" evidence="2">
    <location>
        <begin position="7"/>
        <end position="28"/>
    </location>
</feature>
<organism evidence="3">
    <name type="scientific">Ananas comosus var. bracteatus</name>
    <name type="common">red pineapple</name>
    <dbReference type="NCBI Taxonomy" id="296719"/>
    <lineage>
        <taxon>Eukaryota</taxon>
        <taxon>Viridiplantae</taxon>
        <taxon>Streptophyta</taxon>
        <taxon>Embryophyta</taxon>
        <taxon>Tracheophyta</taxon>
        <taxon>Spermatophyta</taxon>
        <taxon>Magnoliopsida</taxon>
        <taxon>Liliopsida</taxon>
        <taxon>Poales</taxon>
        <taxon>Bromeliaceae</taxon>
        <taxon>Bromelioideae</taxon>
        <taxon>Ananas</taxon>
    </lineage>
</organism>
<feature type="transmembrane region" description="Helical" evidence="2">
    <location>
        <begin position="270"/>
        <end position="294"/>
    </location>
</feature>
<evidence type="ECO:0000256" key="2">
    <source>
        <dbReference type="SAM" id="Phobius"/>
    </source>
</evidence>
<evidence type="ECO:0000256" key="1">
    <source>
        <dbReference type="SAM" id="MobiDB-lite"/>
    </source>
</evidence>
<feature type="region of interest" description="Disordered" evidence="1">
    <location>
        <begin position="304"/>
        <end position="329"/>
    </location>
</feature>
<feature type="transmembrane region" description="Helical" evidence="2">
    <location>
        <begin position="124"/>
        <end position="142"/>
    </location>
</feature>
<gene>
    <name evidence="3" type="ORF">CB5_LOCUS11872</name>
</gene>
<keyword evidence="2" id="KW-0812">Transmembrane</keyword>
<keyword evidence="2" id="KW-1133">Transmembrane helix</keyword>
<evidence type="ECO:0000313" key="3">
    <source>
        <dbReference type="EMBL" id="CAD1828661.1"/>
    </source>
</evidence>
<dbReference type="PANTHER" id="PTHR12242:SF6">
    <property type="entry name" value="PROTEIN ROLLING PROTEIN"/>
    <property type="match status" value="1"/>
</dbReference>
<protein>
    <submittedName>
        <fullName evidence="3">Uncharacterized protein</fullName>
    </submittedName>
</protein>
<feature type="transmembrane region" description="Helical" evidence="2">
    <location>
        <begin position="236"/>
        <end position="258"/>
    </location>
</feature>
<feature type="transmembrane region" description="Helical" evidence="2">
    <location>
        <begin position="357"/>
        <end position="380"/>
    </location>
</feature>
<dbReference type="GO" id="GO:0016020">
    <property type="term" value="C:membrane"/>
    <property type="evidence" value="ECO:0007669"/>
    <property type="project" value="TreeGrafter"/>
</dbReference>
<keyword evidence="2" id="KW-0472">Membrane</keyword>
<dbReference type="AlphaFoldDB" id="A0A6V7PCV9"/>
<feature type="compositionally biased region" description="Basic and acidic residues" evidence="1">
    <location>
        <begin position="317"/>
        <end position="329"/>
    </location>
</feature>
<feature type="transmembrane region" description="Helical" evidence="2">
    <location>
        <begin position="416"/>
        <end position="436"/>
    </location>
</feature>
<dbReference type="EMBL" id="LR862147">
    <property type="protein sequence ID" value="CAD1828661.1"/>
    <property type="molecule type" value="Genomic_DNA"/>
</dbReference>
<dbReference type="PANTHER" id="PTHR12242">
    <property type="entry name" value="OS02G0130600 PROTEIN-RELATED"/>
    <property type="match status" value="1"/>
</dbReference>
<feature type="transmembrane region" description="Helical" evidence="2">
    <location>
        <begin position="82"/>
        <end position="103"/>
    </location>
</feature>
<sequence>MALEVRWYDFVCFAIVVGAILVSLWMILKSKGDENREGRTKYESLLMFGAPNDGFGFRLSSRIGCLNSSQLWKSCWRGLHPTWLLIFRMVAMVVMVAIFSLVMRIYGSSIMLYYTDYWVRLNNYTLPVFVCLPCSGYSVPLFPNSTSLLCLSPSGSLSIGFRIPIHGELGFPPLAAAMASGDDEGIGYWMRWQVPVCALITAAPAIAAAVVLARVKREPLRSADLWAPCWGRLHPIALLCYRVLVFFAMASFLAVTVVNDGFGEFYFYTQWTFTLVIVYFAIASVISAHGCWVYSKQHNTENDEANGFLNDDPEENPGDRISRPNKNDDQDQIRFSSHHGRLLYEERAGFWGYLMQIIYQTSAGAVVLTDVVFWGLLVPFLSSEYFRVNLIMACMHSVNAVFLLTDTALNNLPFPWFGMAYFIFWSCIYVVFQWVLHACGSTWWPYPFLELATPWAPLWYFFFGIGSHPMFQLLLAYSEGQGYILPQAFPTCICRIVLDTNIRLLLWFWDAFDDDPHYSRFYFIEPTVRHSEKNVTAGPLLLSCKQTQTGNVIDIIILIRSPIMPGTRHLIISSYLK</sequence>
<name>A0A6V7PCV9_ANACO</name>
<accession>A0A6V7PCV9</accession>
<feature type="transmembrane region" description="Helical" evidence="2">
    <location>
        <begin position="192"/>
        <end position="215"/>
    </location>
</feature>
<proteinExistence type="predicted"/>